<accession>A0A9Q4AR42</accession>
<feature type="chain" id="PRO_5040136245" evidence="8">
    <location>
        <begin position="24"/>
        <end position="466"/>
    </location>
</feature>
<dbReference type="EMBL" id="JAMWDU010000005">
    <property type="protein sequence ID" value="MCP8888122.1"/>
    <property type="molecule type" value="Genomic_DNA"/>
</dbReference>
<comment type="similarity">
    <text evidence="2">Belongs to the outer membrane factor (OMF) (TC 1.B.17) family.</text>
</comment>
<organism evidence="9 10">
    <name type="scientific">Devosia ureilytica</name>
    <dbReference type="NCBI Taxonomy" id="2952754"/>
    <lineage>
        <taxon>Bacteria</taxon>
        <taxon>Pseudomonadati</taxon>
        <taxon>Pseudomonadota</taxon>
        <taxon>Alphaproteobacteria</taxon>
        <taxon>Hyphomicrobiales</taxon>
        <taxon>Devosiaceae</taxon>
        <taxon>Devosia</taxon>
    </lineage>
</organism>
<name>A0A9Q4AR42_9HYPH</name>
<dbReference type="NCBIfam" id="TIGR01844">
    <property type="entry name" value="type_I_sec_TolC"/>
    <property type="match status" value="1"/>
</dbReference>
<evidence type="ECO:0000256" key="3">
    <source>
        <dbReference type="ARBA" id="ARBA00022448"/>
    </source>
</evidence>
<dbReference type="Pfam" id="PF02321">
    <property type="entry name" value="OEP"/>
    <property type="match status" value="2"/>
</dbReference>
<comment type="caution">
    <text evidence="9">The sequence shown here is derived from an EMBL/GenBank/DDBJ whole genome shotgun (WGS) entry which is preliminary data.</text>
</comment>
<keyword evidence="6" id="KW-0472">Membrane</keyword>
<evidence type="ECO:0000256" key="8">
    <source>
        <dbReference type="SAM" id="SignalP"/>
    </source>
</evidence>
<evidence type="ECO:0000256" key="1">
    <source>
        <dbReference type="ARBA" id="ARBA00004442"/>
    </source>
</evidence>
<comment type="subcellular location">
    <subcellularLocation>
        <location evidence="1">Cell outer membrane</location>
    </subcellularLocation>
</comment>
<evidence type="ECO:0000256" key="6">
    <source>
        <dbReference type="ARBA" id="ARBA00023136"/>
    </source>
</evidence>
<dbReference type="GO" id="GO:0015288">
    <property type="term" value="F:porin activity"/>
    <property type="evidence" value="ECO:0007669"/>
    <property type="project" value="TreeGrafter"/>
</dbReference>
<evidence type="ECO:0000256" key="5">
    <source>
        <dbReference type="ARBA" id="ARBA00022692"/>
    </source>
</evidence>
<feature type="signal peptide" evidence="8">
    <location>
        <begin position="1"/>
        <end position="23"/>
    </location>
</feature>
<dbReference type="GO" id="GO:0015562">
    <property type="term" value="F:efflux transmembrane transporter activity"/>
    <property type="evidence" value="ECO:0007669"/>
    <property type="project" value="InterPro"/>
</dbReference>
<dbReference type="GO" id="GO:0009279">
    <property type="term" value="C:cell outer membrane"/>
    <property type="evidence" value="ECO:0007669"/>
    <property type="project" value="UniProtKB-SubCell"/>
</dbReference>
<dbReference type="Gene3D" id="1.20.1600.10">
    <property type="entry name" value="Outer membrane efflux proteins (OEP)"/>
    <property type="match status" value="1"/>
</dbReference>
<protein>
    <submittedName>
        <fullName evidence="9">TolC family outer membrane protein</fullName>
    </submittedName>
</protein>
<reference evidence="9" key="1">
    <citation type="submission" date="2022-06" db="EMBL/GenBank/DDBJ databases">
        <title>Devosia sp. XJ19-45 genome assembly.</title>
        <authorList>
            <person name="Li B."/>
            <person name="Cai M."/>
            <person name="Nie G."/>
            <person name="Li W."/>
        </authorList>
    </citation>
    <scope>NUCLEOTIDE SEQUENCE</scope>
    <source>
        <strain evidence="9">XJ19-45</strain>
    </source>
</reference>
<dbReference type="InterPro" id="IPR010130">
    <property type="entry name" value="T1SS_OMP_TolC"/>
</dbReference>
<evidence type="ECO:0000313" key="9">
    <source>
        <dbReference type="EMBL" id="MCP8888122.1"/>
    </source>
</evidence>
<dbReference type="PANTHER" id="PTHR30026:SF22">
    <property type="entry name" value="OUTER MEMBRANE EFFLUX PROTEIN"/>
    <property type="match status" value="1"/>
</dbReference>
<keyword evidence="4" id="KW-1134">Transmembrane beta strand</keyword>
<evidence type="ECO:0000256" key="7">
    <source>
        <dbReference type="ARBA" id="ARBA00023237"/>
    </source>
</evidence>
<keyword evidence="7" id="KW-0998">Cell outer membrane</keyword>
<keyword evidence="5" id="KW-0812">Transmembrane</keyword>
<dbReference type="SUPFAM" id="SSF56954">
    <property type="entry name" value="Outer membrane efflux proteins (OEP)"/>
    <property type="match status" value="1"/>
</dbReference>
<keyword evidence="3" id="KW-0813">Transport</keyword>
<keyword evidence="8" id="KW-0732">Signal</keyword>
<evidence type="ECO:0000313" key="10">
    <source>
        <dbReference type="Proteomes" id="UP001060275"/>
    </source>
</evidence>
<proteinExistence type="inferred from homology"/>
<dbReference type="AlphaFoldDB" id="A0A9Q4AR42"/>
<evidence type="ECO:0000256" key="4">
    <source>
        <dbReference type="ARBA" id="ARBA00022452"/>
    </source>
</evidence>
<dbReference type="GO" id="GO:1990281">
    <property type="term" value="C:efflux pump complex"/>
    <property type="evidence" value="ECO:0007669"/>
    <property type="project" value="TreeGrafter"/>
</dbReference>
<sequence>MNTFLKIVLLSTVSLMSVGAVHAMGLKEAVQLAMDSNPEIGQAIQNHDATGFELRQAEGLYAPRVDLEASAGVQMLNNPSRRALGIENDPLYPTQIGLVATYDLYDGGFRDSELARQAARVDSASYRVMERSEFIALQIVRVYYQVLLQQQIVGLTRQNVTFHESMVQDVAAAIDSGQLTEADRFQSIERLAAARARLTEAGVELAAAQIEFKTFVGMMPGSVGAPSRASIAVPGSLELAIANAIVNNPRTKTAGADIDAASALVDQAEAGLKPKLQLEGRAATGYDISGADGWQNDASVKLSLRWNIFDGGIARAQVQEEIRRESEAKLVFDQTVREVEQAVRESWLRLKSQGELARVYDEQLNSSGSLVDSYRDQFIIGERSLLDVLDAQNTRYNVQILRETARYSVMFAEYRVLAASGTLLNFMGVSTHGSAVADTRSAFDIQSWQASEPRTLTPLTLPTASN</sequence>
<evidence type="ECO:0000256" key="2">
    <source>
        <dbReference type="ARBA" id="ARBA00007613"/>
    </source>
</evidence>
<keyword evidence="10" id="KW-1185">Reference proteome</keyword>
<dbReference type="PANTHER" id="PTHR30026">
    <property type="entry name" value="OUTER MEMBRANE PROTEIN TOLC"/>
    <property type="match status" value="1"/>
</dbReference>
<dbReference type="InterPro" id="IPR051906">
    <property type="entry name" value="TolC-like"/>
</dbReference>
<dbReference type="Proteomes" id="UP001060275">
    <property type="component" value="Unassembled WGS sequence"/>
</dbReference>
<dbReference type="RefSeq" id="WP_254675193.1">
    <property type="nucleotide sequence ID" value="NZ_JAMWDU010000005.1"/>
</dbReference>
<gene>
    <name evidence="9" type="ORF">NF348_13440</name>
</gene>
<dbReference type="InterPro" id="IPR003423">
    <property type="entry name" value="OMP_efflux"/>
</dbReference>